<reference evidence="3 4" key="1">
    <citation type="submission" date="2019-09" db="EMBL/GenBank/DDBJ databases">
        <title>Bacillus ochoae sp. nov., Paenibacillus whitsoniae sp. nov., Paenibacillus spiritus sp. nov. Isolated from the Mars Exploration Rover during spacecraft assembly.</title>
        <authorList>
            <person name="Seuylemezian A."/>
            <person name="Vaishampayan P."/>
        </authorList>
    </citation>
    <scope>NUCLEOTIDE SEQUENCE [LARGE SCALE GENOMIC DNA]</scope>
    <source>
        <strain evidence="3 4">MER_111</strain>
    </source>
</reference>
<feature type="domain" description="Membrane protein NfeD2 N-terminal transmembrane" evidence="2">
    <location>
        <begin position="1"/>
        <end position="99"/>
    </location>
</feature>
<evidence type="ECO:0000313" key="3">
    <source>
        <dbReference type="EMBL" id="KAA9005358.1"/>
    </source>
</evidence>
<sequence length="180" mass="18221">MQTLYMAALTLGVLFALVSLLAGDIIGDVLHSSLDFLSVDFLSPAVLAGGVTVFGGAGILLGRYSGLGSGAVGALSLLAALAVAAALYLGVVKPMERSEVSSGFSMTELPGRLGEITVPVPAGGFGEVMVRFGASNSLHTAASFDGKPLPAGLRVVVVEVREGVAYAAGLDEEELKRGDL</sequence>
<comment type="caution">
    <text evidence="3">The sequence shown here is derived from an EMBL/GenBank/DDBJ whole genome shotgun (WGS) entry which is preliminary data.</text>
</comment>
<dbReference type="OrthoDB" id="1683445at2"/>
<name>A0A5J5GBF7_9BACL</name>
<protein>
    <submittedName>
        <fullName evidence="3">Protease</fullName>
    </submittedName>
</protein>
<keyword evidence="1" id="KW-1133">Transmembrane helix</keyword>
<evidence type="ECO:0000256" key="1">
    <source>
        <dbReference type="SAM" id="Phobius"/>
    </source>
</evidence>
<dbReference type="InterPro" id="IPR012340">
    <property type="entry name" value="NA-bd_OB-fold"/>
</dbReference>
<keyword evidence="4" id="KW-1185">Reference proteome</keyword>
<dbReference type="RefSeq" id="WP_150457671.1">
    <property type="nucleotide sequence ID" value="NZ_VYKK01000008.1"/>
</dbReference>
<dbReference type="GO" id="GO:0006508">
    <property type="term" value="P:proteolysis"/>
    <property type="evidence" value="ECO:0007669"/>
    <property type="project" value="UniProtKB-KW"/>
</dbReference>
<keyword evidence="3" id="KW-0378">Hydrolase</keyword>
<dbReference type="Proteomes" id="UP000367750">
    <property type="component" value="Unassembled WGS sequence"/>
</dbReference>
<evidence type="ECO:0000313" key="4">
    <source>
        <dbReference type="Proteomes" id="UP000367750"/>
    </source>
</evidence>
<dbReference type="AlphaFoldDB" id="A0A5J5GBF7"/>
<dbReference type="Gene3D" id="2.40.50.140">
    <property type="entry name" value="Nucleic acid-binding proteins"/>
    <property type="match status" value="1"/>
</dbReference>
<dbReference type="EMBL" id="VYKK01000008">
    <property type="protein sequence ID" value="KAA9005358.1"/>
    <property type="molecule type" value="Genomic_DNA"/>
</dbReference>
<feature type="transmembrane region" description="Helical" evidence="1">
    <location>
        <begin position="46"/>
        <end position="64"/>
    </location>
</feature>
<dbReference type="InterPro" id="IPR058653">
    <property type="entry name" value="NfeD2_TM"/>
</dbReference>
<dbReference type="Pfam" id="PF25842">
    <property type="entry name" value="NfeD_TM"/>
    <property type="match status" value="1"/>
</dbReference>
<keyword evidence="1" id="KW-0812">Transmembrane</keyword>
<organism evidence="3 4">
    <name type="scientific">Paenibacillus spiritus</name>
    <dbReference type="NCBI Taxonomy" id="2496557"/>
    <lineage>
        <taxon>Bacteria</taxon>
        <taxon>Bacillati</taxon>
        <taxon>Bacillota</taxon>
        <taxon>Bacilli</taxon>
        <taxon>Bacillales</taxon>
        <taxon>Paenibacillaceae</taxon>
        <taxon>Paenibacillus</taxon>
    </lineage>
</organism>
<keyword evidence="3" id="KW-0645">Protease</keyword>
<accession>A0A5J5GBF7</accession>
<feature type="transmembrane region" description="Helical" evidence="1">
    <location>
        <begin position="71"/>
        <end position="91"/>
    </location>
</feature>
<evidence type="ECO:0000259" key="2">
    <source>
        <dbReference type="Pfam" id="PF25842"/>
    </source>
</evidence>
<gene>
    <name evidence="3" type="ORF">F4V43_07750</name>
</gene>
<keyword evidence="1" id="KW-0472">Membrane</keyword>
<proteinExistence type="predicted"/>
<dbReference type="GO" id="GO:0008233">
    <property type="term" value="F:peptidase activity"/>
    <property type="evidence" value="ECO:0007669"/>
    <property type="project" value="UniProtKB-KW"/>
</dbReference>